<dbReference type="EMBL" id="VSRR010016198">
    <property type="protein sequence ID" value="MPC59038.1"/>
    <property type="molecule type" value="Genomic_DNA"/>
</dbReference>
<evidence type="ECO:0000313" key="1">
    <source>
        <dbReference type="EMBL" id="MPC59038.1"/>
    </source>
</evidence>
<gene>
    <name evidence="1" type="ORF">E2C01_053053</name>
</gene>
<dbReference type="Proteomes" id="UP000324222">
    <property type="component" value="Unassembled WGS sequence"/>
</dbReference>
<keyword evidence="2" id="KW-1185">Reference proteome</keyword>
<evidence type="ECO:0000313" key="2">
    <source>
        <dbReference type="Proteomes" id="UP000324222"/>
    </source>
</evidence>
<protein>
    <submittedName>
        <fullName evidence="1">Uncharacterized protein</fullName>
    </submittedName>
</protein>
<sequence length="94" mass="10522">MAWRTVAWARVTRTEVRVRLASWDPASHRPGAHMSDRDRGCADGRPCISRPWAGGSCDTAVSSPCYTARYLRHAHLVKPNDKHCFAGTVNLNFK</sequence>
<organism evidence="1 2">
    <name type="scientific">Portunus trituberculatus</name>
    <name type="common">Swimming crab</name>
    <name type="synonym">Neptunus trituberculatus</name>
    <dbReference type="NCBI Taxonomy" id="210409"/>
    <lineage>
        <taxon>Eukaryota</taxon>
        <taxon>Metazoa</taxon>
        <taxon>Ecdysozoa</taxon>
        <taxon>Arthropoda</taxon>
        <taxon>Crustacea</taxon>
        <taxon>Multicrustacea</taxon>
        <taxon>Malacostraca</taxon>
        <taxon>Eumalacostraca</taxon>
        <taxon>Eucarida</taxon>
        <taxon>Decapoda</taxon>
        <taxon>Pleocyemata</taxon>
        <taxon>Brachyura</taxon>
        <taxon>Eubrachyura</taxon>
        <taxon>Portunoidea</taxon>
        <taxon>Portunidae</taxon>
        <taxon>Portuninae</taxon>
        <taxon>Portunus</taxon>
    </lineage>
</organism>
<proteinExistence type="predicted"/>
<reference evidence="1 2" key="1">
    <citation type="submission" date="2019-05" db="EMBL/GenBank/DDBJ databases">
        <title>Another draft genome of Portunus trituberculatus and its Hox gene families provides insights of decapod evolution.</title>
        <authorList>
            <person name="Jeong J.-H."/>
            <person name="Song I."/>
            <person name="Kim S."/>
            <person name="Choi T."/>
            <person name="Kim D."/>
            <person name="Ryu S."/>
            <person name="Kim W."/>
        </authorList>
    </citation>
    <scope>NUCLEOTIDE SEQUENCE [LARGE SCALE GENOMIC DNA]</scope>
    <source>
        <tissue evidence="1">Muscle</tissue>
    </source>
</reference>
<name>A0A5B7GPS5_PORTR</name>
<accession>A0A5B7GPS5</accession>
<comment type="caution">
    <text evidence="1">The sequence shown here is derived from an EMBL/GenBank/DDBJ whole genome shotgun (WGS) entry which is preliminary data.</text>
</comment>
<dbReference type="AlphaFoldDB" id="A0A5B7GPS5"/>